<gene>
    <name evidence="2" type="ORF">JOC47_001533</name>
</gene>
<dbReference type="AlphaFoldDB" id="A0A938XW30"/>
<name>A0A938XW30_9FIRM</name>
<evidence type="ECO:0000313" key="3">
    <source>
        <dbReference type="Proteomes" id="UP000774000"/>
    </source>
</evidence>
<protein>
    <submittedName>
        <fullName evidence="2">Uncharacterized protein</fullName>
    </submittedName>
</protein>
<keyword evidence="1" id="KW-0812">Transmembrane</keyword>
<sequence>MFFLAPIAGMVAGILSREYPKKAGITMIISALVYFLSIIYGSWLLGLVIVILFLIGGVLSIIQETKILEA</sequence>
<evidence type="ECO:0000256" key="1">
    <source>
        <dbReference type="SAM" id="Phobius"/>
    </source>
</evidence>
<feature type="transmembrane region" description="Helical" evidence="1">
    <location>
        <begin position="32"/>
        <end position="62"/>
    </location>
</feature>
<proteinExistence type="predicted"/>
<keyword evidence="3" id="KW-1185">Reference proteome</keyword>
<keyword evidence="1" id="KW-1133">Transmembrane helix</keyword>
<dbReference type="EMBL" id="JAFBDQ010000006">
    <property type="protein sequence ID" value="MBM7556682.1"/>
    <property type="molecule type" value="Genomic_DNA"/>
</dbReference>
<keyword evidence="1" id="KW-0472">Membrane</keyword>
<accession>A0A938XW30</accession>
<organism evidence="2 3">
    <name type="scientific">Halanaerobacter jeridensis</name>
    <dbReference type="NCBI Taxonomy" id="706427"/>
    <lineage>
        <taxon>Bacteria</taxon>
        <taxon>Bacillati</taxon>
        <taxon>Bacillota</taxon>
        <taxon>Clostridia</taxon>
        <taxon>Halanaerobiales</taxon>
        <taxon>Halobacteroidaceae</taxon>
        <taxon>Halanaerobacter</taxon>
    </lineage>
</organism>
<reference evidence="2" key="1">
    <citation type="submission" date="2021-01" db="EMBL/GenBank/DDBJ databases">
        <title>Genomic Encyclopedia of Type Strains, Phase IV (KMG-IV): sequencing the most valuable type-strain genomes for metagenomic binning, comparative biology and taxonomic classification.</title>
        <authorList>
            <person name="Goeker M."/>
        </authorList>
    </citation>
    <scope>NUCLEOTIDE SEQUENCE</scope>
    <source>
        <strain evidence="2">DSM 23230</strain>
    </source>
</reference>
<evidence type="ECO:0000313" key="2">
    <source>
        <dbReference type="EMBL" id="MBM7556682.1"/>
    </source>
</evidence>
<dbReference type="Proteomes" id="UP000774000">
    <property type="component" value="Unassembled WGS sequence"/>
</dbReference>
<comment type="caution">
    <text evidence="2">The sequence shown here is derived from an EMBL/GenBank/DDBJ whole genome shotgun (WGS) entry which is preliminary data.</text>
</comment>